<proteinExistence type="predicted"/>
<dbReference type="AlphaFoldDB" id="A0A0E9X9B2"/>
<reference evidence="1" key="2">
    <citation type="journal article" date="2015" name="Fish Shellfish Immunol.">
        <title>Early steps in the European eel (Anguilla anguilla)-Vibrio vulnificus interaction in the gills: Role of the RtxA13 toxin.</title>
        <authorList>
            <person name="Callol A."/>
            <person name="Pajuelo D."/>
            <person name="Ebbesson L."/>
            <person name="Teles M."/>
            <person name="MacKenzie S."/>
            <person name="Amaro C."/>
        </authorList>
    </citation>
    <scope>NUCLEOTIDE SEQUENCE</scope>
</reference>
<name>A0A0E9X9B2_ANGAN</name>
<sequence length="77" mass="8811">MLIFYTLNAQQNGDSLTSSGAMEVGFSVERSNCFHNLKKKPRMIMGENVDFQIFDLLNIFWVYPHSKNSIGPQLGKR</sequence>
<organism evidence="1">
    <name type="scientific">Anguilla anguilla</name>
    <name type="common">European freshwater eel</name>
    <name type="synonym">Muraena anguilla</name>
    <dbReference type="NCBI Taxonomy" id="7936"/>
    <lineage>
        <taxon>Eukaryota</taxon>
        <taxon>Metazoa</taxon>
        <taxon>Chordata</taxon>
        <taxon>Craniata</taxon>
        <taxon>Vertebrata</taxon>
        <taxon>Euteleostomi</taxon>
        <taxon>Actinopterygii</taxon>
        <taxon>Neopterygii</taxon>
        <taxon>Teleostei</taxon>
        <taxon>Anguilliformes</taxon>
        <taxon>Anguillidae</taxon>
        <taxon>Anguilla</taxon>
    </lineage>
</organism>
<accession>A0A0E9X9B2</accession>
<dbReference type="EMBL" id="GBXM01010309">
    <property type="protein sequence ID" value="JAH98268.1"/>
    <property type="molecule type" value="Transcribed_RNA"/>
</dbReference>
<protein>
    <submittedName>
        <fullName evidence="1">Uncharacterized protein</fullName>
    </submittedName>
</protein>
<reference evidence="1" key="1">
    <citation type="submission" date="2014-11" db="EMBL/GenBank/DDBJ databases">
        <authorList>
            <person name="Amaro Gonzalez C."/>
        </authorList>
    </citation>
    <scope>NUCLEOTIDE SEQUENCE</scope>
</reference>
<evidence type="ECO:0000313" key="1">
    <source>
        <dbReference type="EMBL" id="JAH98268.1"/>
    </source>
</evidence>